<feature type="region of interest" description="Disordered" evidence="1">
    <location>
        <begin position="475"/>
        <end position="505"/>
    </location>
</feature>
<dbReference type="EMBL" id="CAACVS010000037">
    <property type="protein sequence ID" value="VEU34694.1"/>
    <property type="molecule type" value="Genomic_DNA"/>
</dbReference>
<feature type="compositionally biased region" description="Polar residues" evidence="1">
    <location>
        <begin position="140"/>
        <end position="154"/>
    </location>
</feature>
<feature type="compositionally biased region" description="Polar residues" evidence="1">
    <location>
        <begin position="10"/>
        <end position="22"/>
    </location>
</feature>
<evidence type="ECO:0000256" key="1">
    <source>
        <dbReference type="SAM" id="MobiDB-lite"/>
    </source>
</evidence>
<accession>A0A448YY64</accession>
<feature type="region of interest" description="Disordered" evidence="1">
    <location>
        <begin position="1"/>
        <end position="60"/>
    </location>
</feature>
<sequence>MVWRGRAQDTVVSSGTNPNTLTRKPKTINRDNRDSNNNSRVQKDNANTNDGDSISRIKNNNNTICGNRRRQCCPGSTAWIVAWIVLVLCRQLMTETGLLRTALASYGAPCHYFDRGGWTEQGDECGYGRGNGRNRPSRSAHGSSVDASSNQTLGSDNDKNSSSINITVPSLPSALDLLNPPFKKNYTIRVLGGDSIGDIYNSNCNGSDTAVTTTSRKNKNSNNRNIIVTAYYKIPSKHTPERYRDWMKNFLGRFRDPVVAFTSPDMVDSLAALRCPLSNSSSSNSTSDKDLNRSLSQSPACFPTVLVALPLEELPLAELYPKSFWVDQLDRDPEGKIHAPLRGDPRVGGRFESGELYWIWLSKAWFVHEAVGLLMQEQHQGANEEKKSVEEEVAATTRLTSTATAAEGEKEHCPERDKRGDVFAWIDIGSFRQSENETETTPTTITSKARHKVLIRHPEVVPDDEVLFWSHSPAHKISSGNDKNKQKKHDYSPVPPNLSPYSDDKLSSNGRKHFFHAGAHFAGRPESIEKLYFRFLETVDVFVHRNMLLADDQAVMQSACLGYFDGQGYNRPSGGSVNTSGNNNGNLCAYATRDMVDGRGGSKWFGLAGLLQYGPAKKAYRSDRSKLLGAYWRPPSREHYSEYSA</sequence>
<protein>
    <submittedName>
        <fullName evidence="2">Uncharacterized protein</fullName>
    </submittedName>
</protein>
<feature type="region of interest" description="Disordered" evidence="1">
    <location>
        <begin position="127"/>
        <end position="161"/>
    </location>
</feature>
<dbReference type="Proteomes" id="UP000291116">
    <property type="component" value="Unassembled WGS sequence"/>
</dbReference>
<keyword evidence="3" id="KW-1185">Reference proteome</keyword>
<organism evidence="2 3">
    <name type="scientific">Pseudo-nitzschia multistriata</name>
    <dbReference type="NCBI Taxonomy" id="183589"/>
    <lineage>
        <taxon>Eukaryota</taxon>
        <taxon>Sar</taxon>
        <taxon>Stramenopiles</taxon>
        <taxon>Ochrophyta</taxon>
        <taxon>Bacillariophyta</taxon>
        <taxon>Bacillariophyceae</taxon>
        <taxon>Bacillariophycidae</taxon>
        <taxon>Bacillariales</taxon>
        <taxon>Bacillariaceae</taxon>
        <taxon>Pseudo-nitzschia</taxon>
    </lineage>
</organism>
<gene>
    <name evidence="2" type="ORF">PSNMU_V1.4_AUG-EV-PASAV3_0014220</name>
</gene>
<reference evidence="2 3" key="1">
    <citation type="submission" date="2019-01" db="EMBL/GenBank/DDBJ databases">
        <authorList>
            <person name="Ferrante I. M."/>
        </authorList>
    </citation>
    <scope>NUCLEOTIDE SEQUENCE [LARGE SCALE GENOMIC DNA]</scope>
    <source>
        <strain evidence="2 3">B856</strain>
    </source>
</reference>
<dbReference type="OrthoDB" id="411632at2759"/>
<feature type="compositionally biased region" description="Polar residues" evidence="1">
    <location>
        <begin position="44"/>
        <end position="60"/>
    </location>
</feature>
<proteinExistence type="predicted"/>
<evidence type="ECO:0000313" key="3">
    <source>
        <dbReference type="Proteomes" id="UP000291116"/>
    </source>
</evidence>
<name>A0A448YY64_9STRA</name>
<evidence type="ECO:0000313" key="2">
    <source>
        <dbReference type="EMBL" id="VEU34694.1"/>
    </source>
</evidence>
<dbReference type="AlphaFoldDB" id="A0A448YY64"/>